<reference evidence="3 4" key="1">
    <citation type="submission" date="2019-02" db="EMBL/GenBank/DDBJ databases">
        <title>Planctomycetal bacteria perform biofilm scaping via a novel small molecule.</title>
        <authorList>
            <person name="Jeske O."/>
            <person name="Boedeker C."/>
            <person name="Wiegand S."/>
            <person name="Breitling P."/>
            <person name="Kallscheuer N."/>
            <person name="Jogler M."/>
            <person name="Rohde M."/>
            <person name="Petersen J."/>
            <person name="Medema M.H."/>
            <person name="Surup F."/>
            <person name="Jogler C."/>
        </authorList>
    </citation>
    <scope>NUCLEOTIDE SEQUENCE [LARGE SCALE GENOMIC DNA]</scope>
    <source>
        <strain evidence="3 4">Mal15</strain>
    </source>
</reference>
<dbReference type="InterPro" id="IPR006016">
    <property type="entry name" value="UspA"/>
</dbReference>
<dbReference type="PANTHER" id="PTHR46268:SF6">
    <property type="entry name" value="UNIVERSAL STRESS PROTEIN UP12"/>
    <property type="match status" value="1"/>
</dbReference>
<dbReference type="AlphaFoldDB" id="A0A5B9MFF2"/>
<dbReference type="RefSeq" id="WP_147867840.1">
    <property type="nucleotide sequence ID" value="NZ_CP036264.1"/>
</dbReference>
<dbReference type="EMBL" id="CP036264">
    <property type="protein sequence ID" value="QEF98295.1"/>
    <property type="molecule type" value="Genomic_DNA"/>
</dbReference>
<evidence type="ECO:0000313" key="4">
    <source>
        <dbReference type="Proteomes" id="UP000321353"/>
    </source>
</evidence>
<dbReference type="SUPFAM" id="SSF52402">
    <property type="entry name" value="Adenine nucleotide alpha hydrolases-like"/>
    <property type="match status" value="1"/>
</dbReference>
<evidence type="ECO:0000313" key="3">
    <source>
        <dbReference type="EMBL" id="QEF98295.1"/>
    </source>
</evidence>
<evidence type="ECO:0000256" key="1">
    <source>
        <dbReference type="ARBA" id="ARBA00008791"/>
    </source>
</evidence>
<dbReference type="KEGG" id="smam:Mal15_23460"/>
<sequence length="125" mass="13324">MKILVPTAGEEAAVEIADYVIAVARQLDAELTVLHILKDDETPADGKDCCAVFSEAAHDTGVSVTSKVATGNLVDTIITAAKQTDADLILMGASSGNVVEHWLSANVMDECELPVLVIPHCYRRF</sequence>
<dbReference type="CDD" id="cd00293">
    <property type="entry name" value="USP-like"/>
    <property type="match status" value="1"/>
</dbReference>
<protein>
    <submittedName>
        <fullName evidence="3">Universal stress protein family protein</fullName>
    </submittedName>
</protein>
<proteinExistence type="inferred from homology"/>
<accession>A0A5B9MFF2</accession>
<organism evidence="3 4">
    <name type="scientific">Stieleria maiorica</name>
    <dbReference type="NCBI Taxonomy" id="2795974"/>
    <lineage>
        <taxon>Bacteria</taxon>
        <taxon>Pseudomonadati</taxon>
        <taxon>Planctomycetota</taxon>
        <taxon>Planctomycetia</taxon>
        <taxon>Pirellulales</taxon>
        <taxon>Pirellulaceae</taxon>
        <taxon>Stieleria</taxon>
    </lineage>
</organism>
<dbReference type="Pfam" id="PF00582">
    <property type="entry name" value="Usp"/>
    <property type="match status" value="1"/>
</dbReference>
<dbReference type="InterPro" id="IPR014729">
    <property type="entry name" value="Rossmann-like_a/b/a_fold"/>
</dbReference>
<dbReference type="Proteomes" id="UP000321353">
    <property type="component" value="Chromosome"/>
</dbReference>
<dbReference type="Gene3D" id="3.40.50.620">
    <property type="entry name" value="HUPs"/>
    <property type="match status" value="1"/>
</dbReference>
<evidence type="ECO:0000259" key="2">
    <source>
        <dbReference type="Pfam" id="PF00582"/>
    </source>
</evidence>
<name>A0A5B9MFF2_9BACT</name>
<keyword evidence="4" id="KW-1185">Reference proteome</keyword>
<gene>
    <name evidence="3" type="ORF">Mal15_23460</name>
</gene>
<comment type="similarity">
    <text evidence="1">Belongs to the universal stress protein A family.</text>
</comment>
<dbReference type="PANTHER" id="PTHR46268">
    <property type="entry name" value="STRESS RESPONSE PROTEIN NHAX"/>
    <property type="match status" value="1"/>
</dbReference>
<feature type="domain" description="UspA" evidence="2">
    <location>
        <begin position="55"/>
        <end position="119"/>
    </location>
</feature>